<dbReference type="EMBL" id="VUJU01000629">
    <property type="protein sequence ID" value="KAF0769220.1"/>
    <property type="molecule type" value="Genomic_DNA"/>
</dbReference>
<comment type="caution">
    <text evidence="2">The sequence shown here is derived from an EMBL/GenBank/DDBJ whole genome shotgun (WGS) entry which is preliminary data.</text>
</comment>
<evidence type="ECO:0000313" key="3">
    <source>
        <dbReference type="Proteomes" id="UP000478052"/>
    </source>
</evidence>
<accession>A0A6G0ZEJ6</accession>
<dbReference type="Proteomes" id="UP000478052">
    <property type="component" value="Unassembled WGS sequence"/>
</dbReference>
<gene>
    <name evidence="2" type="ORF">FWK35_00002035</name>
</gene>
<keyword evidence="1" id="KW-0732">Signal</keyword>
<name>A0A6G0ZEJ6_APHCR</name>
<protein>
    <submittedName>
        <fullName evidence="2">Uncharacterized protein</fullName>
    </submittedName>
</protein>
<dbReference type="AlphaFoldDB" id="A0A6G0ZEJ6"/>
<keyword evidence="3" id="KW-1185">Reference proteome</keyword>
<reference evidence="2 3" key="1">
    <citation type="submission" date="2019-08" db="EMBL/GenBank/DDBJ databases">
        <title>Whole genome of Aphis craccivora.</title>
        <authorList>
            <person name="Voronova N.V."/>
            <person name="Shulinski R.S."/>
            <person name="Bandarenka Y.V."/>
            <person name="Zhorov D.G."/>
            <person name="Warner D."/>
        </authorList>
    </citation>
    <scope>NUCLEOTIDE SEQUENCE [LARGE SCALE GENOMIC DNA]</scope>
    <source>
        <strain evidence="2">180601</strain>
        <tissue evidence="2">Whole Body</tissue>
    </source>
</reference>
<sequence>MFFLITLIIMTDFLHRLSNYYQYYEHTSLENTTSQTLSPDLYPDEDILLNSTSKDFYPPNTIAPLLSVKYLFYLLIISDIKII</sequence>
<feature type="signal peptide" evidence="1">
    <location>
        <begin position="1"/>
        <end position="16"/>
    </location>
</feature>
<evidence type="ECO:0000256" key="1">
    <source>
        <dbReference type="SAM" id="SignalP"/>
    </source>
</evidence>
<evidence type="ECO:0000313" key="2">
    <source>
        <dbReference type="EMBL" id="KAF0769220.1"/>
    </source>
</evidence>
<proteinExistence type="predicted"/>
<organism evidence="2 3">
    <name type="scientific">Aphis craccivora</name>
    <name type="common">Cowpea aphid</name>
    <dbReference type="NCBI Taxonomy" id="307492"/>
    <lineage>
        <taxon>Eukaryota</taxon>
        <taxon>Metazoa</taxon>
        <taxon>Ecdysozoa</taxon>
        <taxon>Arthropoda</taxon>
        <taxon>Hexapoda</taxon>
        <taxon>Insecta</taxon>
        <taxon>Pterygota</taxon>
        <taxon>Neoptera</taxon>
        <taxon>Paraneoptera</taxon>
        <taxon>Hemiptera</taxon>
        <taxon>Sternorrhyncha</taxon>
        <taxon>Aphidomorpha</taxon>
        <taxon>Aphidoidea</taxon>
        <taxon>Aphididae</taxon>
        <taxon>Aphidini</taxon>
        <taxon>Aphis</taxon>
        <taxon>Aphis</taxon>
    </lineage>
</organism>
<feature type="chain" id="PRO_5026150875" evidence="1">
    <location>
        <begin position="17"/>
        <end position="83"/>
    </location>
</feature>